<evidence type="ECO:0000313" key="2">
    <source>
        <dbReference type="Proteomes" id="UP000502706"/>
    </source>
</evidence>
<gene>
    <name evidence="1" type="ORF">GBA65_02750</name>
</gene>
<accession>A0A6G8PTD6</accession>
<dbReference type="EMBL" id="CP045121">
    <property type="protein sequence ID" value="QIN77604.1"/>
    <property type="molecule type" value="Genomic_DNA"/>
</dbReference>
<proteinExistence type="predicted"/>
<organism evidence="1 2">
    <name type="scientific">Rubrobacter marinus</name>
    <dbReference type="NCBI Taxonomy" id="2653852"/>
    <lineage>
        <taxon>Bacteria</taxon>
        <taxon>Bacillati</taxon>
        <taxon>Actinomycetota</taxon>
        <taxon>Rubrobacteria</taxon>
        <taxon>Rubrobacterales</taxon>
        <taxon>Rubrobacteraceae</taxon>
        <taxon>Rubrobacter</taxon>
    </lineage>
</organism>
<evidence type="ECO:0008006" key="3">
    <source>
        <dbReference type="Google" id="ProtNLM"/>
    </source>
</evidence>
<keyword evidence="2" id="KW-1185">Reference proteome</keyword>
<dbReference type="SUPFAM" id="SSF50346">
    <property type="entry name" value="PRC-barrel domain"/>
    <property type="match status" value="1"/>
</dbReference>
<protein>
    <recommendedName>
        <fullName evidence="3">PRC-barrel domain-containing protein</fullName>
    </recommendedName>
</protein>
<evidence type="ECO:0000313" key="1">
    <source>
        <dbReference type="EMBL" id="QIN77604.1"/>
    </source>
</evidence>
<dbReference type="AlphaFoldDB" id="A0A6G8PTD6"/>
<name>A0A6G8PTD6_9ACTN</name>
<dbReference type="Proteomes" id="UP000502706">
    <property type="component" value="Chromosome"/>
</dbReference>
<sequence>MSQKAQHRERLSDRFESPEEYVGYGLCDPQGREIGRVKKLFLNDHDEPEYIEVKMGLLGRKVVLIPVTGVALNDGKKTLVLQ</sequence>
<dbReference type="KEGG" id="rmar:GBA65_02750"/>
<reference evidence="1 2" key="1">
    <citation type="submission" date="2019-10" db="EMBL/GenBank/DDBJ databases">
        <title>Rubrobacter sp nov SCSIO 52915 isolated from a deep-sea sediment in the South China Sea.</title>
        <authorList>
            <person name="Chen R.W."/>
        </authorList>
    </citation>
    <scope>NUCLEOTIDE SEQUENCE [LARGE SCALE GENOMIC DNA]</scope>
    <source>
        <strain evidence="1 2">SCSIO 52915</strain>
    </source>
</reference>
<dbReference type="InterPro" id="IPR011033">
    <property type="entry name" value="PRC_barrel-like_sf"/>
</dbReference>
<dbReference type="RefSeq" id="WP_166395284.1">
    <property type="nucleotide sequence ID" value="NZ_CP045121.1"/>
</dbReference>